<dbReference type="WBParaSite" id="SMUV_0000486201-mRNA-1">
    <property type="protein sequence ID" value="SMUV_0000486201-mRNA-1"/>
    <property type="gene ID" value="SMUV_0000486201"/>
</dbReference>
<dbReference type="AlphaFoldDB" id="A0A0N5AK53"/>
<dbReference type="Gene3D" id="3.30.230.10">
    <property type="match status" value="1"/>
</dbReference>
<dbReference type="InterPro" id="IPR000795">
    <property type="entry name" value="T_Tr_GTP-bd_dom"/>
</dbReference>
<dbReference type="Gene3D" id="3.30.70.870">
    <property type="entry name" value="Elongation Factor G (Translational Gtpase), domain 3"/>
    <property type="match status" value="1"/>
</dbReference>
<dbReference type="Pfam" id="PF00679">
    <property type="entry name" value="EFG_C"/>
    <property type="match status" value="1"/>
</dbReference>
<dbReference type="CDD" id="cd16262">
    <property type="entry name" value="EFG_III"/>
    <property type="match status" value="1"/>
</dbReference>
<keyword evidence="2" id="KW-0648">Protein biosynthesis</keyword>
<accession>A0A0N5AK53</accession>
<dbReference type="InterPro" id="IPR041095">
    <property type="entry name" value="EFG_II"/>
</dbReference>
<dbReference type="SUPFAM" id="SSF54211">
    <property type="entry name" value="Ribosomal protein S5 domain 2-like"/>
    <property type="match status" value="1"/>
</dbReference>
<dbReference type="InterPro" id="IPR031157">
    <property type="entry name" value="G_TR_CS"/>
</dbReference>
<dbReference type="Pfam" id="PF14492">
    <property type="entry name" value="EFG_III"/>
    <property type="match status" value="1"/>
</dbReference>
<keyword evidence="1" id="KW-0547">Nucleotide-binding</keyword>
<dbReference type="STRING" id="451379.A0A0N5AK53"/>
<organism evidence="6 7">
    <name type="scientific">Syphacia muris</name>
    <dbReference type="NCBI Taxonomy" id="451379"/>
    <lineage>
        <taxon>Eukaryota</taxon>
        <taxon>Metazoa</taxon>
        <taxon>Ecdysozoa</taxon>
        <taxon>Nematoda</taxon>
        <taxon>Chromadorea</taxon>
        <taxon>Rhabditida</taxon>
        <taxon>Spirurina</taxon>
        <taxon>Oxyuridomorpha</taxon>
        <taxon>Oxyuroidea</taxon>
        <taxon>Oxyuridae</taxon>
        <taxon>Syphacia</taxon>
    </lineage>
</organism>
<evidence type="ECO:0000313" key="7">
    <source>
        <dbReference type="WBParaSite" id="SMUV_0000486201-mRNA-1"/>
    </source>
</evidence>
<dbReference type="SMART" id="SM00838">
    <property type="entry name" value="EFG_C"/>
    <property type="match status" value="1"/>
</dbReference>
<protein>
    <submittedName>
        <fullName evidence="7">Tr-type G domain-containing protein</fullName>
    </submittedName>
</protein>
<name>A0A0N5AK53_9BILA</name>
<dbReference type="InterPro" id="IPR000640">
    <property type="entry name" value="EFG_V-like"/>
</dbReference>
<dbReference type="InterPro" id="IPR014721">
    <property type="entry name" value="Ribsml_uS5_D2-typ_fold_subgr"/>
</dbReference>
<dbReference type="SUPFAM" id="SSF52540">
    <property type="entry name" value="P-loop containing nucleoside triphosphate hydrolases"/>
    <property type="match status" value="1"/>
</dbReference>
<evidence type="ECO:0000313" key="6">
    <source>
        <dbReference type="Proteomes" id="UP000046393"/>
    </source>
</evidence>
<keyword evidence="3" id="KW-0496">Mitochondrion</keyword>
<dbReference type="SUPFAM" id="SSF50447">
    <property type="entry name" value="Translation proteins"/>
    <property type="match status" value="1"/>
</dbReference>
<dbReference type="NCBIfam" id="TIGR00231">
    <property type="entry name" value="small_GTP"/>
    <property type="match status" value="1"/>
</dbReference>
<dbReference type="SUPFAM" id="SSF54980">
    <property type="entry name" value="EF-G C-terminal domain-like"/>
    <property type="match status" value="2"/>
</dbReference>
<dbReference type="PROSITE" id="PS00301">
    <property type="entry name" value="G_TR_1"/>
    <property type="match status" value="1"/>
</dbReference>
<dbReference type="PROSITE" id="PS51722">
    <property type="entry name" value="G_TR_2"/>
    <property type="match status" value="1"/>
</dbReference>
<dbReference type="Proteomes" id="UP000046393">
    <property type="component" value="Unplaced"/>
</dbReference>
<dbReference type="GO" id="GO:0032543">
    <property type="term" value="P:mitochondrial translation"/>
    <property type="evidence" value="ECO:0007669"/>
    <property type="project" value="TreeGrafter"/>
</dbReference>
<reference evidence="7" key="1">
    <citation type="submission" date="2017-02" db="UniProtKB">
        <authorList>
            <consortium name="WormBaseParasite"/>
        </authorList>
    </citation>
    <scope>IDENTIFICATION</scope>
</reference>
<keyword evidence="4" id="KW-0342">GTP-binding</keyword>
<dbReference type="InterPro" id="IPR009000">
    <property type="entry name" value="Transl_B-barrel_sf"/>
</dbReference>
<proteinExistence type="predicted"/>
<dbReference type="Gene3D" id="3.30.70.240">
    <property type="match status" value="1"/>
</dbReference>
<evidence type="ECO:0000256" key="1">
    <source>
        <dbReference type="ARBA" id="ARBA00022741"/>
    </source>
</evidence>
<dbReference type="InterPro" id="IPR005225">
    <property type="entry name" value="Small_GTP-bd"/>
</dbReference>
<dbReference type="PRINTS" id="PR00315">
    <property type="entry name" value="ELONGATNFCT"/>
</dbReference>
<dbReference type="Gene3D" id="3.40.50.300">
    <property type="entry name" value="P-loop containing nucleotide triphosphate hydrolases"/>
    <property type="match status" value="1"/>
</dbReference>
<evidence type="ECO:0000259" key="5">
    <source>
        <dbReference type="PROSITE" id="PS51722"/>
    </source>
</evidence>
<dbReference type="GO" id="GO:0005525">
    <property type="term" value="F:GTP binding"/>
    <property type="evidence" value="ECO:0007669"/>
    <property type="project" value="UniProtKB-KW"/>
</dbReference>
<dbReference type="InterPro" id="IPR020568">
    <property type="entry name" value="Ribosomal_Su5_D2-typ_SF"/>
</dbReference>
<dbReference type="InterPro" id="IPR035647">
    <property type="entry name" value="EFG_III/V"/>
</dbReference>
<dbReference type="PANTHER" id="PTHR43261">
    <property type="entry name" value="TRANSLATION ELONGATION FACTOR G-RELATED"/>
    <property type="match status" value="1"/>
</dbReference>
<evidence type="ECO:0000256" key="4">
    <source>
        <dbReference type="ARBA" id="ARBA00023134"/>
    </source>
</evidence>
<dbReference type="Pfam" id="PF22042">
    <property type="entry name" value="EF-G_D2"/>
    <property type="match status" value="1"/>
</dbReference>
<dbReference type="CDD" id="cd01514">
    <property type="entry name" value="Elongation_Factor_C"/>
    <property type="match status" value="1"/>
</dbReference>
<sequence length="721" mass="80275">MQYSDYIDHIRNIGIIAHIDAGKTTVSERMLYLAGAIRTVGNVDCGTTVTDYLDLERERGITIQSASVFFNWLNCKINLIDTPGHVDFSSEVERCSRVLDGVVAILDAAAGVQAQTITVWQQAKKNFLPGTLFANKMDKPNANFEKTIESIENRLSLKNVIPIAIPVFTSDGKFCGICDLIERKYLNCSSDKEAKWISVHEGRENMLSKLADADEDFGEWLLMQTKTDAESFDDKINECLRNNTLSRNINTVTCGTAFRCAESVRPVLNIVAKYFPSPIKKSDPVKKIYGNNFSALVFKVNHDKRHGQLNYIRIYTGQLKNGSNLYNANQHKIENHVSTFLPYSDILKPVGSVEAGDIAVITGLKSTVTGDTLLELKHCSNDLLKKQTALNNNKNTEPELDKSFLLAGINSPDPVFFCSIEPPDSSSQKLFDKALHELTVEDPSLRIRTEDDQTIIETMGELHLEVVKDKLLRDYGLKVFIGPIEVAYREVADGNIVHSATVSSIVGERKLKHECYVLLELSSKPKCGVFEKVKVNLVEQEDYVLRPDWLKAINDGCKNALLSGPILGCPVLDVEITLKLFKVSGNKILSSVISAATCKCVREALLNIPVYLIEPVVDVEVEFNDVNGEGVATNRVLQEISKRRGTIRNVYDEIDKNDTKNNYKKGLFRIFARIPVGETLGLSTAVRTLTSGLGNLHMHLAGYDVVPDEIKCLLAEKKRIN</sequence>
<dbReference type="InterPro" id="IPR027417">
    <property type="entry name" value="P-loop_NTPase"/>
</dbReference>
<dbReference type="GO" id="GO:0003924">
    <property type="term" value="F:GTPase activity"/>
    <property type="evidence" value="ECO:0007669"/>
    <property type="project" value="InterPro"/>
</dbReference>
<dbReference type="GO" id="GO:0032790">
    <property type="term" value="P:ribosome disassembly"/>
    <property type="evidence" value="ECO:0007669"/>
    <property type="project" value="TreeGrafter"/>
</dbReference>
<dbReference type="PANTHER" id="PTHR43261:SF1">
    <property type="entry name" value="RIBOSOME-RELEASING FACTOR 2, MITOCHONDRIAL"/>
    <property type="match status" value="1"/>
</dbReference>
<dbReference type="GO" id="GO:0005759">
    <property type="term" value="C:mitochondrial matrix"/>
    <property type="evidence" value="ECO:0007669"/>
    <property type="project" value="UniProtKB-ARBA"/>
</dbReference>
<dbReference type="Gene3D" id="2.40.30.10">
    <property type="entry name" value="Translation factors"/>
    <property type="match status" value="1"/>
</dbReference>
<dbReference type="InterPro" id="IPR009022">
    <property type="entry name" value="EFG_III"/>
</dbReference>
<evidence type="ECO:0000256" key="2">
    <source>
        <dbReference type="ARBA" id="ARBA00022917"/>
    </source>
</evidence>
<keyword evidence="6" id="KW-1185">Reference proteome</keyword>
<feature type="domain" description="Tr-type G" evidence="5">
    <location>
        <begin position="8"/>
        <end position="279"/>
    </location>
</feature>
<dbReference type="FunFam" id="3.40.50.300:FF:000514">
    <property type="entry name" value="Ribosome-releasing factor 2, mitochondrial"/>
    <property type="match status" value="1"/>
</dbReference>
<dbReference type="InterPro" id="IPR053905">
    <property type="entry name" value="EF-G-like_DII"/>
</dbReference>
<dbReference type="Pfam" id="PF00009">
    <property type="entry name" value="GTP_EFTU"/>
    <property type="match status" value="1"/>
</dbReference>
<evidence type="ECO:0000256" key="3">
    <source>
        <dbReference type="ARBA" id="ARBA00023128"/>
    </source>
</evidence>